<dbReference type="EMBL" id="BAABIS010000001">
    <property type="protein sequence ID" value="GAA4841518.1"/>
    <property type="molecule type" value="Genomic_DNA"/>
</dbReference>
<keyword evidence="6" id="KW-1185">Reference proteome</keyword>
<keyword evidence="3" id="KW-0804">Transcription</keyword>
<comment type="caution">
    <text evidence="5">The sequence shown here is derived from an EMBL/GenBank/DDBJ whole genome shotgun (WGS) entry which is preliminary data.</text>
</comment>
<dbReference type="SMART" id="SM00345">
    <property type="entry name" value="HTH_GNTR"/>
    <property type="match status" value="1"/>
</dbReference>
<evidence type="ECO:0000256" key="3">
    <source>
        <dbReference type="ARBA" id="ARBA00023163"/>
    </source>
</evidence>
<dbReference type="Gene3D" id="1.10.10.10">
    <property type="entry name" value="Winged helix-like DNA-binding domain superfamily/Winged helix DNA-binding domain"/>
    <property type="match status" value="1"/>
</dbReference>
<dbReference type="PANTHER" id="PTHR43537">
    <property type="entry name" value="TRANSCRIPTIONAL REGULATOR, GNTR FAMILY"/>
    <property type="match status" value="1"/>
</dbReference>
<dbReference type="Gene3D" id="1.20.120.530">
    <property type="entry name" value="GntR ligand-binding domain-like"/>
    <property type="match status" value="1"/>
</dbReference>
<evidence type="ECO:0000256" key="2">
    <source>
        <dbReference type="ARBA" id="ARBA00023125"/>
    </source>
</evidence>
<dbReference type="InterPro" id="IPR036390">
    <property type="entry name" value="WH_DNA-bd_sf"/>
</dbReference>
<dbReference type="SUPFAM" id="SSF48008">
    <property type="entry name" value="GntR ligand-binding domain-like"/>
    <property type="match status" value="1"/>
</dbReference>
<dbReference type="Pfam" id="PF07729">
    <property type="entry name" value="FCD"/>
    <property type="match status" value="1"/>
</dbReference>
<reference evidence="6" key="1">
    <citation type="journal article" date="2019" name="Int. J. Syst. Evol. Microbiol.">
        <title>The Global Catalogue of Microorganisms (GCM) 10K type strain sequencing project: providing services to taxonomists for standard genome sequencing and annotation.</title>
        <authorList>
            <consortium name="The Broad Institute Genomics Platform"/>
            <consortium name="The Broad Institute Genome Sequencing Center for Infectious Disease"/>
            <person name="Wu L."/>
            <person name="Ma J."/>
        </authorList>
    </citation>
    <scope>NUCLEOTIDE SEQUENCE [LARGE SCALE GENOMIC DNA]</scope>
    <source>
        <strain evidence="6">JCM 13006</strain>
    </source>
</reference>
<feature type="domain" description="HTH gntR-type" evidence="4">
    <location>
        <begin position="4"/>
        <end position="71"/>
    </location>
</feature>
<dbReference type="PROSITE" id="PS50949">
    <property type="entry name" value="HTH_GNTR"/>
    <property type="match status" value="1"/>
</dbReference>
<dbReference type="RefSeq" id="WP_345696115.1">
    <property type="nucleotide sequence ID" value="NZ_BAABIS010000001.1"/>
</dbReference>
<evidence type="ECO:0000313" key="5">
    <source>
        <dbReference type="EMBL" id="GAA4841518.1"/>
    </source>
</evidence>
<protein>
    <submittedName>
        <fullName evidence="5">FCD domain-containing protein</fullName>
    </submittedName>
</protein>
<dbReference type="InterPro" id="IPR008920">
    <property type="entry name" value="TF_FadR/GntR_C"/>
</dbReference>
<evidence type="ECO:0000256" key="1">
    <source>
        <dbReference type="ARBA" id="ARBA00023015"/>
    </source>
</evidence>
<dbReference type="InterPro" id="IPR000524">
    <property type="entry name" value="Tscrpt_reg_HTH_GntR"/>
</dbReference>
<evidence type="ECO:0000313" key="6">
    <source>
        <dbReference type="Proteomes" id="UP001501752"/>
    </source>
</evidence>
<sequence length="237" mass="25785">MEIQGLPGQLLADLGPAIASGEIPEGTVLRGEELEEKYGVSRTVVREAVRILESMRMVAPRRRVGITVQPKGDWDVFDPLVIRWRLAGADRAAQLRSLSALRVAVEPAAAALAAVQADDDARRELGALAVELTVTARAADLESFLRHDIAFHAAVLRASGNEMFAHLKDTVGAVLTGRTEHHLMPHQPREYAVRLHREVAEAICAGDADRAEQAMRTIVVGAMDELDATLELPRREG</sequence>
<dbReference type="Pfam" id="PF00392">
    <property type="entry name" value="GntR"/>
    <property type="match status" value="1"/>
</dbReference>
<dbReference type="InterPro" id="IPR011711">
    <property type="entry name" value="GntR_C"/>
</dbReference>
<proteinExistence type="predicted"/>
<dbReference type="InterPro" id="IPR036388">
    <property type="entry name" value="WH-like_DNA-bd_sf"/>
</dbReference>
<name>A0ABP9DG55_9ACTN</name>
<dbReference type="SUPFAM" id="SSF46785">
    <property type="entry name" value="Winged helix' DNA-binding domain"/>
    <property type="match status" value="1"/>
</dbReference>
<evidence type="ECO:0000259" key="4">
    <source>
        <dbReference type="PROSITE" id="PS50949"/>
    </source>
</evidence>
<organism evidence="5 6">
    <name type="scientific">Kitasatospora terrestris</name>
    <dbReference type="NCBI Taxonomy" id="258051"/>
    <lineage>
        <taxon>Bacteria</taxon>
        <taxon>Bacillati</taxon>
        <taxon>Actinomycetota</taxon>
        <taxon>Actinomycetes</taxon>
        <taxon>Kitasatosporales</taxon>
        <taxon>Streptomycetaceae</taxon>
        <taxon>Kitasatospora</taxon>
    </lineage>
</organism>
<keyword evidence="2" id="KW-0238">DNA-binding</keyword>
<accession>A0ABP9DG55</accession>
<dbReference type="PANTHER" id="PTHR43537:SF44">
    <property type="entry name" value="GNTR FAMILY REGULATORY PROTEIN"/>
    <property type="match status" value="1"/>
</dbReference>
<dbReference type="Proteomes" id="UP001501752">
    <property type="component" value="Unassembled WGS sequence"/>
</dbReference>
<keyword evidence="1" id="KW-0805">Transcription regulation</keyword>
<gene>
    <name evidence="5" type="ORF">GCM10023235_16590</name>
</gene>
<dbReference type="SMART" id="SM00895">
    <property type="entry name" value="FCD"/>
    <property type="match status" value="1"/>
</dbReference>